<keyword evidence="2" id="KW-1185">Reference proteome</keyword>
<evidence type="ECO:0000313" key="1">
    <source>
        <dbReference type="EMBL" id="CAK5107873.1"/>
    </source>
</evidence>
<reference evidence="1" key="1">
    <citation type="submission" date="2023-11" db="EMBL/GenBank/DDBJ databases">
        <authorList>
            <person name="Poullet M."/>
        </authorList>
    </citation>
    <scope>NUCLEOTIDE SEQUENCE</scope>
    <source>
        <strain evidence="1">E1834</strain>
    </source>
</reference>
<proteinExistence type="predicted"/>
<sequence length="91" mass="10471">MLFSLKSDCFSPTSLPITNKIFPNVEPQFKKHPLLTSFFSFLYFYSIIFPSNWSPDLKIAIPTRRLSIIPDRLFFAISSPFTFSISNGKSK</sequence>
<dbReference type="Proteomes" id="UP001497535">
    <property type="component" value="Unassembled WGS sequence"/>
</dbReference>
<evidence type="ECO:0000313" key="2">
    <source>
        <dbReference type="Proteomes" id="UP001497535"/>
    </source>
</evidence>
<organism evidence="1 2">
    <name type="scientific">Meloidogyne enterolobii</name>
    <name type="common">Root-knot nematode worm</name>
    <name type="synonym">Meloidogyne mayaguensis</name>
    <dbReference type="NCBI Taxonomy" id="390850"/>
    <lineage>
        <taxon>Eukaryota</taxon>
        <taxon>Metazoa</taxon>
        <taxon>Ecdysozoa</taxon>
        <taxon>Nematoda</taxon>
        <taxon>Chromadorea</taxon>
        <taxon>Rhabditida</taxon>
        <taxon>Tylenchina</taxon>
        <taxon>Tylenchomorpha</taxon>
        <taxon>Tylenchoidea</taxon>
        <taxon>Meloidogynidae</taxon>
        <taxon>Meloidogyninae</taxon>
        <taxon>Meloidogyne</taxon>
    </lineage>
</organism>
<name>A0ACB1AZ27_MELEN</name>
<comment type="caution">
    <text evidence="1">The sequence shown here is derived from an EMBL/GenBank/DDBJ whole genome shotgun (WGS) entry which is preliminary data.</text>
</comment>
<accession>A0ACB1AZ27</accession>
<dbReference type="EMBL" id="CAVMJV010000127">
    <property type="protein sequence ID" value="CAK5107873.1"/>
    <property type="molecule type" value="Genomic_DNA"/>
</dbReference>
<gene>
    <name evidence="1" type="ORF">MENTE1834_LOCUS43811</name>
</gene>
<protein>
    <submittedName>
        <fullName evidence="1">Uncharacterized protein</fullName>
    </submittedName>
</protein>